<organism evidence="5 6">
    <name type="scientific">Aquatica leii</name>
    <dbReference type="NCBI Taxonomy" id="1421715"/>
    <lineage>
        <taxon>Eukaryota</taxon>
        <taxon>Metazoa</taxon>
        <taxon>Ecdysozoa</taxon>
        <taxon>Arthropoda</taxon>
        <taxon>Hexapoda</taxon>
        <taxon>Insecta</taxon>
        <taxon>Pterygota</taxon>
        <taxon>Neoptera</taxon>
        <taxon>Endopterygota</taxon>
        <taxon>Coleoptera</taxon>
        <taxon>Polyphaga</taxon>
        <taxon>Elateriformia</taxon>
        <taxon>Elateroidea</taxon>
        <taxon>Lampyridae</taxon>
        <taxon>Luciolinae</taxon>
        <taxon>Aquatica</taxon>
    </lineage>
</organism>
<keyword evidence="6" id="KW-1185">Reference proteome</keyword>
<dbReference type="PANTHER" id="PTHR22806">
    <property type="entry name" value="NUCLEOPORIN NUP37 P37 -RELATED"/>
    <property type="match status" value="1"/>
</dbReference>
<gene>
    <name evidence="5" type="ORF">RN001_002696</name>
</gene>
<dbReference type="GO" id="GO:0031080">
    <property type="term" value="C:nuclear pore outer ring"/>
    <property type="evidence" value="ECO:0007669"/>
    <property type="project" value="InterPro"/>
</dbReference>
<dbReference type="PROSITE" id="PS00678">
    <property type="entry name" value="WD_REPEATS_1"/>
    <property type="match status" value="1"/>
</dbReference>
<keyword evidence="2" id="KW-0677">Repeat</keyword>
<dbReference type="Pfam" id="PF00400">
    <property type="entry name" value="WD40"/>
    <property type="match status" value="1"/>
</dbReference>
<dbReference type="Gene3D" id="2.130.10.10">
    <property type="entry name" value="YVTN repeat-like/Quinoprotein amine dehydrogenase"/>
    <property type="match status" value="1"/>
</dbReference>
<evidence type="ECO:0000256" key="1">
    <source>
        <dbReference type="ARBA" id="ARBA00022574"/>
    </source>
</evidence>
<feature type="compositionally biased region" description="Acidic residues" evidence="4">
    <location>
        <begin position="38"/>
        <end position="56"/>
    </location>
</feature>
<name>A0AAN7SSW1_9COLE</name>
<dbReference type="AlphaFoldDB" id="A0AAN7SSW1"/>
<dbReference type="PANTHER" id="PTHR22806:SF0">
    <property type="entry name" value="NUCLEOPORIN NUP37"/>
    <property type="match status" value="1"/>
</dbReference>
<sequence length="501" mass="55561">MLQRAKLDSLKDVNELGMTINSKSDKVDLPGIIVNNSETDDEGSGEELEKESEDGNEVTSETESLAETVAEVENLLDLEDLNFKDYATNKKTATHPTFVTSFQETGQISVIHLSPYEISQDLILIAFPTKILLGQLIFQDTIEFKQLAEFNNEVASTALALSSETAINTLPQSVIFCSAGVDYKLRIYKSDLGKESYYKVLSGHSSFINEISYDPENNYIASVSDDNTVRIWDVHDYSCVAILLLSSPGMSTCWHREDSSKLMVAEKIGLIRFYNVNTQKQILSLEYGKSLSAAHWAPSDSQMVSSLHLGELVIWDLSHPSRPTNSKIIHAMNGGCLRINSSGELIASVNPLEGCLKVSLFNSQQQRLLVPVKLPTNVTWHFRLPLLCIADDNKLYFWSVSKSGWGPLEKATELAAVTTGKSPRFIKTLRAEAKAAENALLKSPSKEQKSGELIIVAVRRNPLTQNVAQQEVESIIKLWLTNGGIEMVEDCIGRTRIMLPN</sequence>
<evidence type="ECO:0000256" key="2">
    <source>
        <dbReference type="ARBA" id="ARBA00022737"/>
    </source>
</evidence>
<dbReference type="SMART" id="SM00320">
    <property type="entry name" value="WD40"/>
    <property type="match status" value="2"/>
</dbReference>
<dbReference type="InterPro" id="IPR019775">
    <property type="entry name" value="WD40_repeat_CS"/>
</dbReference>
<dbReference type="InterPro" id="IPR015943">
    <property type="entry name" value="WD40/YVTN_repeat-like_dom_sf"/>
</dbReference>
<evidence type="ECO:0000313" key="6">
    <source>
        <dbReference type="Proteomes" id="UP001353858"/>
    </source>
</evidence>
<evidence type="ECO:0000256" key="4">
    <source>
        <dbReference type="SAM" id="MobiDB-lite"/>
    </source>
</evidence>
<comment type="caution">
    <text evidence="5">The sequence shown here is derived from an EMBL/GenBank/DDBJ whole genome shotgun (WGS) entry which is preliminary data.</text>
</comment>
<dbReference type="InterPro" id="IPR037626">
    <property type="entry name" value="NUP37"/>
</dbReference>
<dbReference type="InterPro" id="IPR001680">
    <property type="entry name" value="WD40_rpt"/>
</dbReference>
<evidence type="ECO:0000313" key="5">
    <source>
        <dbReference type="EMBL" id="KAK4886425.1"/>
    </source>
</evidence>
<dbReference type="EMBL" id="JARPUR010000001">
    <property type="protein sequence ID" value="KAK4886425.1"/>
    <property type="molecule type" value="Genomic_DNA"/>
</dbReference>
<accession>A0AAN7SSW1</accession>
<feature type="repeat" description="WD" evidence="3">
    <location>
        <begin position="201"/>
        <end position="242"/>
    </location>
</feature>
<reference evidence="6" key="1">
    <citation type="submission" date="2023-01" db="EMBL/GenBank/DDBJ databases">
        <title>Key to firefly adult light organ development and bioluminescence: homeobox transcription factors regulate luciferase expression and transportation to peroxisome.</title>
        <authorList>
            <person name="Fu X."/>
        </authorList>
    </citation>
    <scope>NUCLEOTIDE SEQUENCE [LARGE SCALE GENOMIC DNA]</scope>
</reference>
<evidence type="ECO:0000256" key="3">
    <source>
        <dbReference type="PROSITE-ProRule" id="PRU00221"/>
    </source>
</evidence>
<dbReference type="SUPFAM" id="SSF50978">
    <property type="entry name" value="WD40 repeat-like"/>
    <property type="match status" value="1"/>
</dbReference>
<protein>
    <submittedName>
        <fullName evidence="5">Uncharacterized protein</fullName>
    </submittedName>
</protein>
<dbReference type="PROSITE" id="PS50082">
    <property type="entry name" value="WD_REPEATS_2"/>
    <property type="match status" value="1"/>
</dbReference>
<dbReference type="PROSITE" id="PS50294">
    <property type="entry name" value="WD_REPEATS_REGION"/>
    <property type="match status" value="1"/>
</dbReference>
<proteinExistence type="predicted"/>
<feature type="region of interest" description="Disordered" evidence="4">
    <location>
        <begin position="29"/>
        <end position="63"/>
    </location>
</feature>
<keyword evidence="1 3" id="KW-0853">WD repeat</keyword>
<dbReference type="InterPro" id="IPR036322">
    <property type="entry name" value="WD40_repeat_dom_sf"/>
</dbReference>
<dbReference type="Proteomes" id="UP001353858">
    <property type="component" value="Unassembled WGS sequence"/>
</dbReference>